<dbReference type="GO" id="GO:0006086">
    <property type="term" value="P:pyruvate decarboxylation to acetyl-CoA"/>
    <property type="evidence" value="ECO:0007669"/>
    <property type="project" value="InterPro"/>
</dbReference>
<organism evidence="8 9">
    <name type="scientific">Prochlorococcus marinus subsp. pastoris (strain CCMP1986 / NIES-2087 / MED4)</name>
    <dbReference type="NCBI Taxonomy" id="59919"/>
    <lineage>
        <taxon>Bacteria</taxon>
        <taxon>Bacillati</taxon>
        <taxon>Cyanobacteriota</taxon>
        <taxon>Cyanophyceae</taxon>
        <taxon>Synechococcales</taxon>
        <taxon>Prochlorococcaceae</taxon>
        <taxon>Prochlorococcus</taxon>
    </lineage>
</organism>
<dbReference type="RefSeq" id="WP_011132041.1">
    <property type="nucleotide sequence ID" value="NC_005072.1"/>
</dbReference>
<dbReference type="eggNOG" id="COG0508">
    <property type="taxonomic scope" value="Bacteria"/>
</dbReference>
<dbReference type="InterPro" id="IPR045257">
    <property type="entry name" value="E2/Pdx1"/>
</dbReference>
<feature type="compositionally biased region" description="Basic and acidic residues" evidence="5">
    <location>
        <begin position="110"/>
        <end position="119"/>
    </location>
</feature>
<evidence type="ECO:0000259" key="7">
    <source>
        <dbReference type="PROSITE" id="PS51826"/>
    </source>
</evidence>
<keyword evidence="4 8" id="KW-0808">Transferase</keyword>
<keyword evidence="3 4" id="KW-0450">Lipoyl</keyword>
<dbReference type="PANTHER" id="PTHR23151:SF75">
    <property type="entry name" value="DIHYDROLIPOYLLYSINE-RESIDUE ACETYLTRANSFERASE COMPONENT 5 OF PYRUVATE DEHYDROGENASE COMPLEX, CHLOROPLASTIC"/>
    <property type="match status" value="1"/>
</dbReference>
<dbReference type="Pfam" id="PF00198">
    <property type="entry name" value="2-oxoacid_dh"/>
    <property type="match status" value="1"/>
</dbReference>
<dbReference type="Pfam" id="PF02817">
    <property type="entry name" value="E3_binding"/>
    <property type="match status" value="1"/>
</dbReference>
<dbReference type="SUPFAM" id="SSF52777">
    <property type="entry name" value="CoA-dependent acyltransferases"/>
    <property type="match status" value="1"/>
</dbReference>
<dbReference type="Gene3D" id="3.30.559.10">
    <property type="entry name" value="Chloramphenicol acetyltransferase-like domain"/>
    <property type="match status" value="1"/>
</dbReference>
<evidence type="ECO:0000259" key="6">
    <source>
        <dbReference type="PROSITE" id="PS50968"/>
    </source>
</evidence>
<dbReference type="AlphaFoldDB" id="Q7V2R4"/>
<evidence type="ECO:0000256" key="1">
    <source>
        <dbReference type="ARBA" id="ARBA00001938"/>
    </source>
</evidence>
<dbReference type="InterPro" id="IPR004167">
    <property type="entry name" value="PSBD"/>
</dbReference>
<proteinExistence type="inferred from homology"/>
<accession>Q7V2R4</accession>
<dbReference type="InterPro" id="IPR003016">
    <property type="entry name" value="2-oxoA_DH_lipoyl-BS"/>
</dbReference>
<feature type="domain" description="Lipoyl-binding" evidence="6">
    <location>
        <begin position="2"/>
        <end position="77"/>
    </location>
</feature>
<dbReference type="PROSITE" id="PS00189">
    <property type="entry name" value="LIPOYL"/>
    <property type="match status" value="1"/>
</dbReference>
<dbReference type="GO" id="GO:0004742">
    <property type="term" value="F:dihydrolipoyllysine-residue acetyltransferase activity"/>
    <property type="evidence" value="ECO:0007669"/>
    <property type="project" value="TreeGrafter"/>
</dbReference>
<dbReference type="InterPro" id="IPR036625">
    <property type="entry name" value="E3-bd_dom_sf"/>
</dbReference>
<evidence type="ECO:0000256" key="5">
    <source>
        <dbReference type="SAM" id="MobiDB-lite"/>
    </source>
</evidence>
<gene>
    <name evidence="8" type="primary">pdhC</name>
    <name evidence="8" type="ordered locus">PMM0405</name>
</gene>
<protein>
    <recommendedName>
        <fullName evidence="4">Dihydrolipoamide acetyltransferase component of pyruvate dehydrogenase complex</fullName>
        <ecNumber evidence="4">2.3.1.-</ecNumber>
    </recommendedName>
</protein>
<comment type="cofactor">
    <cofactor evidence="1 4">
        <name>(R)-lipoate</name>
        <dbReference type="ChEBI" id="CHEBI:83088"/>
    </cofactor>
</comment>
<sequence>MSHEIFMPALSSTMTEGKIVEWLKNPGDKVERGESVLVVESDKADMDVESFQDGYLAAVLMPAGSTAPVGETIGLIVENQDEIASIQEQNKGKQTEVSSDGQLELPNNKPEIKEEKQKEVPQNNEQEVEIKREKVLITSNEIQFNASTSNNSSRVIASPRAKKLASTMGVELAKVHGSGPHGRIQADDVLKANGQPVSIPWIGEGSSPASISSPHVQAESKSETLGNSFGNPGETVQFNTLQKAVNKNMESSLNVPCFRVGYSINTDKLDNFYKKVKQNGVTMTALLVKAVAKTLKKHPQVNSSFSENGISYPENINIAVAVAMEDGGLITPVLKEPCNTDLFELSREWKDLVKRSRAKQLEPDEYSTGTFTLSNLGMFGVDRFDAILPPGTGAILAIASSKPTVVANNDGSISVKKIMQVNLTADHRVIYGADGASFLKDLSSLIENEPETLVA</sequence>
<dbReference type="PANTHER" id="PTHR23151">
    <property type="entry name" value="DIHYDROLIPOAMIDE ACETYL/SUCCINYL-TRANSFERASE-RELATED"/>
    <property type="match status" value="1"/>
</dbReference>
<evidence type="ECO:0000313" key="9">
    <source>
        <dbReference type="Proteomes" id="UP000001026"/>
    </source>
</evidence>
<dbReference type="Gene3D" id="2.40.50.100">
    <property type="match status" value="1"/>
</dbReference>
<reference evidence="8 9" key="1">
    <citation type="journal article" date="2003" name="Nature">
        <title>Genome divergence in two Prochlorococcus ecotypes reflects oceanic niche differentiation.</title>
        <authorList>
            <person name="Rocap G."/>
            <person name="Larimer F.W."/>
            <person name="Lamerdin J.E."/>
            <person name="Malfatti S."/>
            <person name="Chain P."/>
            <person name="Ahlgren N.A."/>
            <person name="Arellano A."/>
            <person name="Coleman M."/>
            <person name="Hauser L."/>
            <person name="Hess W.R."/>
            <person name="Johnson Z.I."/>
            <person name="Land M.L."/>
            <person name="Lindell D."/>
            <person name="Post A.F."/>
            <person name="Regala W."/>
            <person name="Shah M."/>
            <person name="Shaw S.L."/>
            <person name="Steglich C."/>
            <person name="Sullivan M.B."/>
            <person name="Ting C.S."/>
            <person name="Tolonen A."/>
            <person name="Webb E.A."/>
            <person name="Zinser E.R."/>
            <person name="Chisholm S.W."/>
        </authorList>
    </citation>
    <scope>NUCLEOTIDE SEQUENCE [LARGE SCALE GENOMIC DNA]</scope>
    <source>
        <strain evidence="9">CCMP1986 / NIES-2087 / MED4</strain>
    </source>
</reference>
<dbReference type="PROSITE" id="PS50968">
    <property type="entry name" value="BIOTINYL_LIPOYL"/>
    <property type="match status" value="1"/>
</dbReference>
<name>Q7V2R4_PROMP</name>
<dbReference type="EC" id="2.3.1.-" evidence="4"/>
<dbReference type="Gene3D" id="4.10.320.10">
    <property type="entry name" value="E3-binding domain"/>
    <property type="match status" value="1"/>
</dbReference>
<dbReference type="STRING" id="59919.PMM0405"/>
<feature type="region of interest" description="Disordered" evidence="5">
    <location>
        <begin position="88"/>
        <end position="127"/>
    </location>
</feature>
<comment type="similarity">
    <text evidence="2 4">Belongs to the 2-oxoacid dehydrogenase family.</text>
</comment>
<dbReference type="OrthoDB" id="9805770at2"/>
<dbReference type="InterPro" id="IPR023213">
    <property type="entry name" value="CAT-like_dom_sf"/>
</dbReference>
<dbReference type="Proteomes" id="UP000001026">
    <property type="component" value="Chromosome"/>
</dbReference>
<dbReference type="SUPFAM" id="SSF51230">
    <property type="entry name" value="Single hybrid motif"/>
    <property type="match status" value="1"/>
</dbReference>
<feature type="region of interest" description="Disordered" evidence="5">
    <location>
        <begin position="206"/>
        <end position="231"/>
    </location>
</feature>
<dbReference type="PROSITE" id="PS51826">
    <property type="entry name" value="PSBD"/>
    <property type="match status" value="1"/>
</dbReference>
<dbReference type="EMBL" id="BX548174">
    <property type="protein sequence ID" value="CAE18864.1"/>
    <property type="molecule type" value="Genomic_DNA"/>
</dbReference>
<evidence type="ECO:0000256" key="2">
    <source>
        <dbReference type="ARBA" id="ARBA00007317"/>
    </source>
</evidence>
<dbReference type="HOGENOM" id="CLU_016733_10_2_3"/>
<dbReference type="InterPro" id="IPR000089">
    <property type="entry name" value="Biotin_lipoyl"/>
</dbReference>
<keyword evidence="4 8" id="KW-0012">Acyltransferase</keyword>
<evidence type="ECO:0000313" key="8">
    <source>
        <dbReference type="EMBL" id="CAE18864.1"/>
    </source>
</evidence>
<evidence type="ECO:0000256" key="3">
    <source>
        <dbReference type="ARBA" id="ARBA00022823"/>
    </source>
</evidence>
<dbReference type="Pfam" id="PF00364">
    <property type="entry name" value="Biotin_lipoyl"/>
    <property type="match status" value="1"/>
</dbReference>
<dbReference type="FunFam" id="2.40.50.100:FF:000010">
    <property type="entry name" value="Acetyltransferase component of pyruvate dehydrogenase complex"/>
    <property type="match status" value="1"/>
</dbReference>
<evidence type="ECO:0000256" key="4">
    <source>
        <dbReference type="RuleBase" id="RU003423"/>
    </source>
</evidence>
<dbReference type="GO" id="GO:0045254">
    <property type="term" value="C:pyruvate dehydrogenase complex"/>
    <property type="evidence" value="ECO:0007669"/>
    <property type="project" value="InterPro"/>
</dbReference>
<feature type="domain" description="Peripheral subunit-binding (PSBD)" evidence="7">
    <location>
        <begin position="156"/>
        <end position="193"/>
    </location>
</feature>
<dbReference type="CDD" id="cd06849">
    <property type="entry name" value="lipoyl_domain"/>
    <property type="match status" value="1"/>
</dbReference>
<keyword evidence="8" id="KW-0670">Pyruvate</keyword>
<dbReference type="InterPro" id="IPR001078">
    <property type="entry name" value="2-oxoacid_DH_actylTfrase"/>
</dbReference>
<dbReference type="SUPFAM" id="SSF47005">
    <property type="entry name" value="Peripheral subunit-binding domain of 2-oxo acid dehydrogenase complex"/>
    <property type="match status" value="1"/>
</dbReference>
<dbReference type="InterPro" id="IPR011053">
    <property type="entry name" value="Single_hybrid_motif"/>
</dbReference>
<dbReference type="KEGG" id="pmm:PMM0405"/>